<protein>
    <recommendedName>
        <fullName evidence="2">histidine kinase</fullName>
        <ecNumber evidence="2">2.7.13.3</ecNumber>
    </recommendedName>
</protein>
<dbReference type="GO" id="GO:0016301">
    <property type="term" value="F:kinase activity"/>
    <property type="evidence" value="ECO:0007669"/>
    <property type="project" value="UniProtKB-KW"/>
</dbReference>
<reference evidence="8 9" key="1">
    <citation type="submission" date="2023-01" db="EMBL/GenBank/DDBJ databases">
        <title>Psychrosphaera sp. nov., isolated from marine algae.</title>
        <authorList>
            <person name="Bayburt H."/>
            <person name="Choi B.J."/>
            <person name="Kim J.M."/>
            <person name="Choi D.G."/>
            <person name="Jeon C.O."/>
        </authorList>
    </citation>
    <scope>NUCLEOTIDE SEQUENCE [LARGE SCALE GENOMIC DNA]</scope>
    <source>
        <strain evidence="8 9">G1-22</strain>
    </source>
</reference>
<keyword evidence="6" id="KW-0902">Two-component regulatory system</keyword>
<gene>
    <name evidence="8" type="ORF">PN838_17750</name>
</gene>
<dbReference type="InterPro" id="IPR036097">
    <property type="entry name" value="HisK_dim/P_sf"/>
</dbReference>
<dbReference type="Pfam" id="PF02518">
    <property type="entry name" value="HATPase_c"/>
    <property type="match status" value="1"/>
</dbReference>
<dbReference type="Gene3D" id="3.30.565.10">
    <property type="entry name" value="Histidine kinase-like ATPase, C-terminal domain"/>
    <property type="match status" value="1"/>
</dbReference>
<dbReference type="Pfam" id="PF00512">
    <property type="entry name" value="HisKA"/>
    <property type="match status" value="1"/>
</dbReference>
<dbReference type="InterPro" id="IPR005467">
    <property type="entry name" value="His_kinase_dom"/>
</dbReference>
<dbReference type="EMBL" id="JAQOMS010000002">
    <property type="protein sequence ID" value="MDC2890262.1"/>
    <property type="molecule type" value="Genomic_DNA"/>
</dbReference>
<feature type="domain" description="Histidine kinase" evidence="7">
    <location>
        <begin position="88"/>
        <end position="296"/>
    </location>
</feature>
<evidence type="ECO:0000256" key="1">
    <source>
        <dbReference type="ARBA" id="ARBA00000085"/>
    </source>
</evidence>
<dbReference type="PROSITE" id="PS50109">
    <property type="entry name" value="HIS_KIN"/>
    <property type="match status" value="1"/>
</dbReference>
<evidence type="ECO:0000256" key="4">
    <source>
        <dbReference type="ARBA" id="ARBA00022679"/>
    </source>
</evidence>
<comment type="caution">
    <text evidence="8">The sequence shown here is derived from an EMBL/GenBank/DDBJ whole genome shotgun (WGS) entry which is preliminary data.</text>
</comment>
<evidence type="ECO:0000256" key="3">
    <source>
        <dbReference type="ARBA" id="ARBA00022553"/>
    </source>
</evidence>
<organism evidence="8 9">
    <name type="scientific">Psychrosphaera algicola</name>
    <dbReference type="NCBI Taxonomy" id="3023714"/>
    <lineage>
        <taxon>Bacteria</taxon>
        <taxon>Pseudomonadati</taxon>
        <taxon>Pseudomonadota</taxon>
        <taxon>Gammaproteobacteria</taxon>
        <taxon>Alteromonadales</taxon>
        <taxon>Pseudoalteromonadaceae</taxon>
        <taxon>Psychrosphaera</taxon>
    </lineage>
</organism>
<dbReference type="SMART" id="SM00387">
    <property type="entry name" value="HATPase_c"/>
    <property type="match status" value="1"/>
</dbReference>
<evidence type="ECO:0000256" key="6">
    <source>
        <dbReference type="ARBA" id="ARBA00023012"/>
    </source>
</evidence>
<keyword evidence="4" id="KW-0808">Transferase</keyword>
<dbReference type="SUPFAM" id="SSF55874">
    <property type="entry name" value="ATPase domain of HSP90 chaperone/DNA topoisomerase II/histidine kinase"/>
    <property type="match status" value="1"/>
</dbReference>
<dbReference type="SUPFAM" id="SSF47384">
    <property type="entry name" value="Homodimeric domain of signal transducing histidine kinase"/>
    <property type="match status" value="1"/>
</dbReference>
<dbReference type="Proteomes" id="UP001528411">
    <property type="component" value="Unassembled WGS sequence"/>
</dbReference>
<dbReference type="InterPro" id="IPR003594">
    <property type="entry name" value="HATPase_dom"/>
</dbReference>
<dbReference type="Gene3D" id="1.10.287.130">
    <property type="match status" value="1"/>
</dbReference>
<evidence type="ECO:0000256" key="5">
    <source>
        <dbReference type="ARBA" id="ARBA00022777"/>
    </source>
</evidence>
<dbReference type="InterPro" id="IPR036890">
    <property type="entry name" value="HATPase_C_sf"/>
</dbReference>
<proteinExistence type="predicted"/>
<accession>A0ABT5FFE7</accession>
<comment type="catalytic activity">
    <reaction evidence="1">
        <text>ATP + protein L-histidine = ADP + protein N-phospho-L-histidine.</text>
        <dbReference type="EC" id="2.7.13.3"/>
    </reaction>
</comment>
<evidence type="ECO:0000259" key="7">
    <source>
        <dbReference type="PROSITE" id="PS50109"/>
    </source>
</evidence>
<evidence type="ECO:0000256" key="2">
    <source>
        <dbReference type="ARBA" id="ARBA00012438"/>
    </source>
</evidence>
<dbReference type="CDD" id="cd00082">
    <property type="entry name" value="HisKA"/>
    <property type="match status" value="1"/>
</dbReference>
<dbReference type="InterPro" id="IPR003661">
    <property type="entry name" value="HisK_dim/P_dom"/>
</dbReference>
<dbReference type="RefSeq" id="WP_272181499.1">
    <property type="nucleotide sequence ID" value="NZ_JAQOMS010000002.1"/>
</dbReference>
<dbReference type="EC" id="2.7.13.3" evidence="2"/>
<keyword evidence="5 8" id="KW-0418">Kinase</keyword>
<sequence length="296" mass="33312">MVRGYYFYSCFSTCGIHNKKIVSVVVDKSLKPIDNFNSQLGEINLNSEQIKVPTDQLPEELLPTASAVNQFIMETHELYKREKRVTSDIAHELKTPIAELLSLSEVAIKFPHEEQITSQLASDVQQISNRLKNIVNGILLLQKSSTTTALEKSDINLVQLIENTLKRENLNNREISFIKNQNGYTVKTNKVALDTILSNLINNAFYYSPDNSPVTVDISEDKDNTVVQISNLCTNGCNEEDLNRFFEPLWQQDSSRTSTQRYGLGLAIVKSYCERLGASISVSLGPDKQITFTLVI</sequence>
<keyword evidence="3" id="KW-0597">Phosphoprotein</keyword>
<name>A0ABT5FFE7_9GAMM</name>
<dbReference type="SMART" id="SM00388">
    <property type="entry name" value="HisKA"/>
    <property type="match status" value="1"/>
</dbReference>
<evidence type="ECO:0000313" key="9">
    <source>
        <dbReference type="Proteomes" id="UP001528411"/>
    </source>
</evidence>
<evidence type="ECO:0000313" key="8">
    <source>
        <dbReference type="EMBL" id="MDC2890262.1"/>
    </source>
</evidence>
<dbReference type="PANTHER" id="PTHR45453">
    <property type="entry name" value="PHOSPHATE REGULON SENSOR PROTEIN PHOR"/>
    <property type="match status" value="1"/>
</dbReference>
<keyword evidence="9" id="KW-1185">Reference proteome</keyword>
<dbReference type="InterPro" id="IPR050351">
    <property type="entry name" value="BphY/WalK/GraS-like"/>
</dbReference>
<dbReference type="PANTHER" id="PTHR45453:SF1">
    <property type="entry name" value="PHOSPHATE REGULON SENSOR PROTEIN PHOR"/>
    <property type="match status" value="1"/>
</dbReference>